<keyword evidence="2" id="KW-0472">Membrane</keyword>
<evidence type="ECO:0000256" key="2">
    <source>
        <dbReference type="SAM" id="Phobius"/>
    </source>
</evidence>
<keyword evidence="2" id="KW-1133">Transmembrane helix</keyword>
<sequence>MHHQESRGPATTARKRRAAGVAIGLIAIAALFYWSTRSDKPTAPPAPGGATRSEEKSEIAKKDHRPAAARGLAHIDLGKLKNRQERIQRIRQDIESADDPDVVFKEVADMIASEGRPIERSVLVGDIFNEMFRFDSAAQGLEWMRRYQGYLVDNFKDLASGHDGTLSTENGYTVLKNAAGSFLMKMRMAGQGDDLLDLCLKLPEAEILNNRLMLDIFSMCAMQNGTSKISGCEVPDHLKQAMFESALSQVNPLENFRLGKYLSEDYARF</sequence>
<gene>
    <name evidence="3" type="ORF">OJ996_08600</name>
</gene>
<name>A0ABT3G1C4_9BACT</name>
<evidence type="ECO:0000313" key="4">
    <source>
        <dbReference type="Proteomes" id="UP001165653"/>
    </source>
</evidence>
<feature type="compositionally biased region" description="Basic and acidic residues" evidence="1">
    <location>
        <begin position="52"/>
        <end position="61"/>
    </location>
</feature>
<comment type="caution">
    <text evidence="3">The sequence shown here is derived from an EMBL/GenBank/DDBJ whole genome shotgun (WGS) entry which is preliminary data.</text>
</comment>
<accession>A0ABT3G1C4</accession>
<protein>
    <submittedName>
        <fullName evidence="3">Uncharacterized protein</fullName>
    </submittedName>
</protein>
<organism evidence="3 4">
    <name type="scientific">Luteolibacter rhizosphaerae</name>
    <dbReference type="NCBI Taxonomy" id="2989719"/>
    <lineage>
        <taxon>Bacteria</taxon>
        <taxon>Pseudomonadati</taxon>
        <taxon>Verrucomicrobiota</taxon>
        <taxon>Verrucomicrobiia</taxon>
        <taxon>Verrucomicrobiales</taxon>
        <taxon>Verrucomicrobiaceae</taxon>
        <taxon>Luteolibacter</taxon>
    </lineage>
</organism>
<dbReference type="RefSeq" id="WP_264513135.1">
    <property type="nucleotide sequence ID" value="NZ_JAPDDR010000004.1"/>
</dbReference>
<feature type="region of interest" description="Disordered" evidence="1">
    <location>
        <begin position="39"/>
        <end position="67"/>
    </location>
</feature>
<evidence type="ECO:0000313" key="3">
    <source>
        <dbReference type="EMBL" id="MCW1913632.1"/>
    </source>
</evidence>
<keyword evidence="4" id="KW-1185">Reference proteome</keyword>
<proteinExistence type="predicted"/>
<keyword evidence="2" id="KW-0812">Transmembrane</keyword>
<dbReference type="EMBL" id="JAPDDR010000004">
    <property type="protein sequence ID" value="MCW1913632.1"/>
    <property type="molecule type" value="Genomic_DNA"/>
</dbReference>
<reference evidence="3" key="1">
    <citation type="submission" date="2022-10" db="EMBL/GenBank/DDBJ databases">
        <title>Luteolibacter sp. GHJ8, whole genome shotgun sequencing project.</title>
        <authorList>
            <person name="Zhao G."/>
            <person name="Shen L."/>
        </authorList>
    </citation>
    <scope>NUCLEOTIDE SEQUENCE</scope>
    <source>
        <strain evidence="3">GHJ8</strain>
    </source>
</reference>
<dbReference type="Proteomes" id="UP001165653">
    <property type="component" value="Unassembled WGS sequence"/>
</dbReference>
<evidence type="ECO:0000256" key="1">
    <source>
        <dbReference type="SAM" id="MobiDB-lite"/>
    </source>
</evidence>
<feature type="transmembrane region" description="Helical" evidence="2">
    <location>
        <begin position="18"/>
        <end position="35"/>
    </location>
</feature>